<keyword evidence="11" id="KW-0448">Lipopolysaccharide biosynthesis</keyword>
<protein>
    <recommendedName>
        <fullName evidence="5 11">3-deoxy-D-manno-octulosonic acid transferase</fullName>
        <shortName evidence="11">Kdo transferase</shortName>
        <ecNumber evidence="4 11">2.4.99.12</ecNumber>
    </recommendedName>
    <alternativeName>
        <fullName evidence="7 11">Lipid IV(A) 3-deoxy-D-manno-octulosonic acid transferase</fullName>
    </alternativeName>
</protein>
<evidence type="ECO:0000256" key="6">
    <source>
        <dbReference type="ARBA" id="ARBA00022679"/>
    </source>
</evidence>
<evidence type="ECO:0000256" key="10">
    <source>
        <dbReference type="PIRSR" id="PIRSR639901-2"/>
    </source>
</evidence>
<organism evidence="13 14">
    <name type="scientific">Roseobacter denitrificans (strain ATCC 33942 / OCh 114)</name>
    <name type="common">Erythrobacter sp. (strain OCh 114)</name>
    <name type="synonym">Roseobacter denitrificans</name>
    <dbReference type="NCBI Taxonomy" id="375451"/>
    <lineage>
        <taxon>Bacteria</taxon>
        <taxon>Pseudomonadati</taxon>
        <taxon>Pseudomonadota</taxon>
        <taxon>Alphaproteobacteria</taxon>
        <taxon>Rhodobacterales</taxon>
        <taxon>Roseobacteraceae</taxon>
        <taxon>Roseobacter</taxon>
    </lineage>
</organism>
<keyword evidence="11" id="KW-1133">Transmembrane helix</keyword>
<dbReference type="PANTHER" id="PTHR42755:SF1">
    <property type="entry name" value="3-DEOXY-D-MANNO-OCTULOSONIC ACID TRANSFERASE, MITOCHONDRIAL-RELATED"/>
    <property type="match status" value="1"/>
</dbReference>
<feature type="active site" description="Proton acceptor" evidence="9">
    <location>
        <position position="66"/>
    </location>
</feature>
<evidence type="ECO:0000256" key="5">
    <source>
        <dbReference type="ARBA" id="ARBA00019077"/>
    </source>
</evidence>
<dbReference type="EMBL" id="CP000362">
    <property type="protein sequence ID" value="ABG32809.1"/>
    <property type="molecule type" value="Genomic_DNA"/>
</dbReference>
<reference evidence="13 14" key="1">
    <citation type="journal article" date="2007" name="J. Bacteriol.">
        <title>The complete genome sequence of Roseobacter denitrificans reveals a mixotrophic rather than photosynthetic metabolism.</title>
        <authorList>
            <person name="Swingley W.D."/>
            <person name="Sadekar S."/>
            <person name="Mastrian S.D."/>
            <person name="Matthies H.J."/>
            <person name="Hao J."/>
            <person name="Ramos H."/>
            <person name="Acharya C.R."/>
            <person name="Conrad A.L."/>
            <person name="Taylor H.L."/>
            <person name="Dejesa L.C."/>
            <person name="Shah M.K."/>
            <person name="O'huallachain M.E."/>
            <person name="Lince M.T."/>
            <person name="Blankenship R.E."/>
            <person name="Beatty J.T."/>
            <person name="Touchman J.W."/>
        </authorList>
    </citation>
    <scope>NUCLEOTIDE SEQUENCE [LARGE SCALE GENOMIC DNA]</scope>
    <source>
        <strain evidence="14">ATCC 33942 / OCh 114</strain>
    </source>
</reference>
<dbReference type="eggNOG" id="COG1519">
    <property type="taxonomic scope" value="Bacteria"/>
</dbReference>
<feature type="site" description="Transition state stabilizer" evidence="10">
    <location>
        <position position="214"/>
    </location>
</feature>
<dbReference type="Pfam" id="PF04413">
    <property type="entry name" value="Glycos_transf_N"/>
    <property type="match status" value="1"/>
</dbReference>
<dbReference type="GO" id="GO:0009245">
    <property type="term" value="P:lipid A biosynthetic process"/>
    <property type="evidence" value="ECO:0007669"/>
    <property type="project" value="TreeGrafter"/>
</dbReference>
<evidence type="ECO:0000256" key="4">
    <source>
        <dbReference type="ARBA" id="ARBA00012621"/>
    </source>
</evidence>
<keyword evidence="11" id="KW-0812">Transmembrane</keyword>
<evidence type="ECO:0000256" key="2">
    <source>
        <dbReference type="ARBA" id="ARBA00004713"/>
    </source>
</evidence>
<dbReference type="RefSeq" id="WP_011569425.1">
    <property type="nucleotide sequence ID" value="NC_008209.1"/>
</dbReference>
<dbReference type="CAZy" id="GT30">
    <property type="family name" value="Glycosyltransferase Family 30"/>
</dbReference>
<evidence type="ECO:0000256" key="3">
    <source>
        <dbReference type="ARBA" id="ARBA00006380"/>
    </source>
</evidence>
<feature type="transmembrane region" description="Helical" evidence="11">
    <location>
        <begin position="6"/>
        <end position="24"/>
    </location>
</feature>
<gene>
    <name evidence="13" type="primary">kdtA</name>
    <name evidence="13" type="ordered locus">RD1_3308</name>
</gene>
<dbReference type="InterPro" id="IPR039901">
    <property type="entry name" value="Kdotransferase"/>
</dbReference>
<dbReference type="EC" id="2.4.99.12" evidence="4 11"/>
<keyword evidence="14" id="KW-1185">Reference proteome</keyword>
<feature type="site" description="Transition state stabilizer" evidence="10">
    <location>
        <position position="136"/>
    </location>
</feature>
<accession>Q163N4</accession>
<dbReference type="InterPro" id="IPR038107">
    <property type="entry name" value="Glycos_transf_N_sf"/>
</dbReference>
<name>Q163N4_ROSDO</name>
<dbReference type="PANTHER" id="PTHR42755">
    <property type="entry name" value="3-DEOXY-MANNO-OCTULOSONATE CYTIDYLYLTRANSFERASE"/>
    <property type="match status" value="1"/>
</dbReference>
<keyword evidence="11" id="KW-1003">Cell membrane</keyword>
<dbReference type="Gene3D" id="3.40.50.2000">
    <property type="entry name" value="Glycogen Phosphorylase B"/>
    <property type="match status" value="1"/>
</dbReference>
<comment type="catalytic activity">
    <reaction evidence="8 11">
        <text>lipid IVA (E. coli) + CMP-3-deoxy-beta-D-manno-octulosonate = alpha-Kdo-(2-&gt;6)-lipid IVA (E. coli) + CMP + H(+)</text>
        <dbReference type="Rhea" id="RHEA:28066"/>
        <dbReference type="ChEBI" id="CHEBI:15378"/>
        <dbReference type="ChEBI" id="CHEBI:58603"/>
        <dbReference type="ChEBI" id="CHEBI:60364"/>
        <dbReference type="ChEBI" id="CHEBI:60377"/>
        <dbReference type="ChEBI" id="CHEBI:85987"/>
        <dbReference type="EC" id="2.4.99.12"/>
    </reaction>
</comment>
<dbReference type="HOGENOM" id="CLU_036146_1_1_5"/>
<dbReference type="FunFam" id="3.40.50.2000:FF:000032">
    <property type="entry name" value="3-deoxy-D-manno-octulosonic acid transferase"/>
    <property type="match status" value="1"/>
</dbReference>
<comment type="function">
    <text evidence="1 11">Involved in lipopolysaccharide (LPS) biosynthesis. Catalyzes the transfer of 3-deoxy-D-manno-octulosonate (Kdo) residue(s) from CMP-Kdo to lipid IV(A), the tetraacyldisaccharide-1,4'-bisphosphate precursor of lipid A.</text>
</comment>
<sequence>MRPPLLYHLYVGATALLVPFFAWIETRKLRAAGVSILRAHEKLGHATATRAGAGPLIWFHAASVGESMSVLSLIGEMGRQMPRAHFLITSGTATSAKMVANHLPPRTVHQFAPLDAPGPVRRFIRHWRPECVVFVESELWPQMLRLTRDSGAKMILVNARLSATSQKAWQRRPKTAAFVLGTFDLILTQNDEMAQAMVDMHAPADRVARGINLKSLAAPLQQNPETLAKIRTSLKGRRVWVAASTHKGEEEIVLRAHVRLLADNPDLLLLLAPRHPERSKEVVQLIEEEGLSFRVRSQDELPGNRNVYLADTLGELGNWYALSNAIFLGGSLKPIGGHNPFEVTLSGSGVISGPEVFNFSETYAEMTQAGVVQFVKDDAELAQAVDKMLNDTAVMEATGRAARDYVRGKSSQTSTIATRLIRALDLQGEVR</sequence>
<comment type="pathway">
    <text evidence="2 11">Bacterial outer membrane biogenesis; LPS core biosynthesis.</text>
</comment>
<proteinExistence type="inferred from homology"/>
<dbReference type="InterPro" id="IPR007507">
    <property type="entry name" value="Glycos_transf_N"/>
</dbReference>
<feature type="domain" description="3-deoxy-D-manno-octulosonic-acid transferase N-terminal" evidence="12">
    <location>
        <begin position="39"/>
        <end position="214"/>
    </location>
</feature>
<dbReference type="GO" id="GO:0005886">
    <property type="term" value="C:plasma membrane"/>
    <property type="evidence" value="ECO:0007669"/>
    <property type="project" value="UniProtKB-SubCell"/>
</dbReference>
<evidence type="ECO:0000256" key="9">
    <source>
        <dbReference type="PIRSR" id="PIRSR639901-1"/>
    </source>
</evidence>
<dbReference type="AlphaFoldDB" id="Q163N4"/>
<evidence type="ECO:0000259" key="12">
    <source>
        <dbReference type="Pfam" id="PF04413"/>
    </source>
</evidence>
<dbReference type="STRING" id="375451.RD1_3308"/>
<evidence type="ECO:0000256" key="8">
    <source>
        <dbReference type="ARBA" id="ARBA00049183"/>
    </source>
</evidence>
<keyword evidence="11" id="KW-0472">Membrane</keyword>
<dbReference type="GO" id="GO:0009244">
    <property type="term" value="P:lipopolysaccharide core region biosynthetic process"/>
    <property type="evidence" value="ECO:0007669"/>
    <property type="project" value="UniProtKB-UniRule"/>
</dbReference>
<comment type="subcellular location">
    <subcellularLocation>
        <location evidence="11">Cell membrane</location>
    </subcellularLocation>
</comment>
<evidence type="ECO:0000256" key="7">
    <source>
        <dbReference type="ARBA" id="ARBA00031445"/>
    </source>
</evidence>
<keyword evidence="6 11" id="KW-0808">Transferase</keyword>
<evidence type="ECO:0000313" key="14">
    <source>
        <dbReference type="Proteomes" id="UP000007029"/>
    </source>
</evidence>
<dbReference type="Gene3D" id="3.40.50.11720">
    <property type="entry name" value="3-Deoxy-D-manno-octulosonic-acid transferase, N-terminal domain"/>
    <property type="match status" value="1"/>
</dbReference>
<evidence type="ECO:0000256" key="1">
    <source>
        <dbReference type="ARBA" id="ARBA00003394"/>
    </source>
</evidence>
<dbReference type="UniPathway" id="UPA00958"/>
<comment type="similarity">
    <text evidence="3">Belongs to the glycosyltransferase group 1 family. Glycosyltransferase 30 subfamily.</text>
</comment>
<dbReference type="OrthoDB" id="9789797at2"/>
<evidence type="ECO:0000313" key="13">
    <source>
        <dbReference type="EMBL" id="ABG32809.1"/>
    </source>
</evidence>
<dbReference type="SUPFAM" id="SSF53756">
    <property type="entry name" value="UDP-Glycosyltransferase/glycogen phosphorylase"/>
    <property type="match status" value="1"/>
</dbReference>
<dbReference type="GO" id="GO:0043842">
    <property type="term" value="F:Kdo transferase activity"/>
    <property type="evidence" value="ECO:0007669"/>
    <property type="project" value="UniProtKB-EC"/>
</dbReference>
<dbReference type="KEGG" id="rde:RD1_3308"/>
<evidence type="ECO:0000256" key="11">
    <source>
        <dbReference type="RuleBase" id="RU365103"/>
    </source>
</evidence>
<dbReference type="Proteomes" id="UP000007029">
    <property type="component" value="Chromosome"/>
</dbReference>